<keyword evidence="3 8" id="KW-0812">Transmembrane</keyword>
<dbReference type="GO" id="GO:0003954">
    <property type="term" value="F:NADH dehydrogenase activity"/>
    <property type="evidence" value="ECO:0007669"/>
    <property type="project" value="TreeGrafter"/>
</dbReference>
<dbReference type="InterPro" id="IPR005235">
    <property type="entry name" value="YmdB-like"/>
</dbReference>
<evidence type="ECO:0000256" key="4">
    <source>
        <dbReference type="ARBA" id="ARBA00022989"/>
    </source>
</evidence>
<evidence type="ECO:0000313" key="11">
    <source>
        <dbReference type="Proteomes" id="UP001195483"/>
    </source>
</evidence>
<dbReference type="InterPro" id="IPR003945">
    <property type="entry name" value="NU5C-like"/>
</dbReference>
<evidence type="ECO:0000256" key="6">
    <source>
        <dbReference type="ARBA" id="ARBA00031027"/>
    </source>
</evidence>
<evidence type="ECO:0000256" key="1">
    <source>
        <dbReference type="ARBA" id="ARBA00004141"/>
    </source>
</evidence>
<gene>
    <name evidence="10" type="ORF">CHS0354_000697</name>
</gene>
<comment type="catalytic activity">
    <reaction evidence="7">
        <text>a ubiquinone + NADH + 5 H(+)(in) = a ubiquinol + NAD(+) + 4 H(+)(out)</text>
        <dbReference type="Rhea" id="RHEA:29091"/>
        <dbReference type="Rhea" id="RHEA-COMP:9565"/>
        <dbReference type="Rhea" id="RHEA-COMP:9566"/>
        <dbReference type="ChEBI" id="CHEBI:15378"/>
        <dbReference type="ChEBI" id="CHEBI:16389"/>
        <dbReference type="ChEBI" id="CHEBI:17976"/>
        <dbReference type="ChEBI" id="CHEBI:57540"/>
        <dbReference type="ChEBI" id="CHEBI:57945"/>
        <dbReference type="EC" id="7.1.1.2"/>
    </reaction>
</comment>
<feature type="transmembrane region" description="Helical" evidence="8">
    <location>
        <begin position="378"/>
        <end position="399"/>
    </location>
</feature>
<feature type="transmembrane region" description="Helical" evidence="8">
    <location>
        <begin position="549"/>
        <end position="572"/>
    </location>
</feature>
<protein>
    <recommendedName>
        <fullName evidence="2">NADH:ubiquinone reductase (H(+)-translocating)</fullName>
        <ecNumber evidence="2">7.1.1.2</ecNumber>
    </recommendedName>
    <alternativeName>
        <fullName evidence="6">NADH dehydrogenase subunit 5</fullName>
    </alternativeName>
</protein>
<keyword evidence="4 8" id="KW-1133">Transmembrane helix</keyword>
<keyword evidence="11" id="KW-1185">Reference proteome</keyword>
<dbReference type="Pfam" id="PF13277">
    <property type="entry name" value="YmdB"/>
    <property type="match status" value="1"/>
</dbReference>
<dbReference type="InterPro" id="IPR001750">
    <property type="entry name" value="ND/Mrp_TM"/>
</dbReference>
<reference evidence="10" key="1">
    <citation type="journal article" date="2021" name="Genome Biol. Evol.">
        <title>A High-Quality Reference Genome for a Parasitic Bivalve with Doubly Uniparental Inheritance (Bivalvia: Unionida).</title>
        <authorList>
            <person name="Smith C.H."/>
        </authorList>
    </citation>
    <scope>NUCLEOTIDE SEQUENCE</scope>
    <source>
        <strain evidence="10">CHS0354</strain>
    </source>
</reference>
<keyword evidence="5 8" id="KW-0472">Membrane</keyword>
<proteinExistence type="predicted"/>
<comment type="subcellular location">
    <subcellularLocation>
        <location evidence="1">Membrane</location>
        <topology evidence="1">Multi-pass membrane protein</topology>
    </subcellularLocation>
</comment>
<dbReference type="PRINTS" id="PR01434">
    <property type="entry name" value="NADHDHGNASE5"/>
</dbReference>
<evidence type="ECO:0000256" key="2">
    <source>
        <dbReference type="ARBA" id="ARBA00012944"/>
    </source>
</evidence>
<dbReference type="Pfam" id="PF00361">
    <property type="entry name" value="Proton_antipo_M"/>
    <property type="match status" value="1"/>
</dbReference>
<feature type="transmembrane region" description="Helical" evidence="8">
    <location>
        <begin position="606"/>
        <end position="627"/>
    </location>
</feature>
<feature type="transmembrane region" description="Helical" evidence="8">
    <location>
        <begin position="512"/>
        <end position="537"/>
    </location>
</feature>
<dbReference type="GO" id="GO:0015990">
    <property type="term" value="P:electron transport coupled proton transport"/>
    <property type="evidence" value="ECO:0007669"/>
    <property type="project" value="TreeGrafter"/>
</dbReference>
<reference evidence="10" key="2">
    <citation type="journal article" date="2021" name="Genome Biol. Evol.">
        <title>Developing a high-quality reference genome for a parasitic bivalve with doubly uniparental inheritance (Bivalvia: Unionida).</title>
        <authorList>
            <person name="Smith C.H."/>
        </authorList>
    </citation>
    <scope>NUCLEOTIDE SEQUENCE</scope>
    <source>
        <strain evidence="10">CHS0354</strain>
        <tissue evidence="10">Mantle</tissue>
    </source>
</reference>
<evidence type="ECO:0000256" key="3">
    <source>
        <dbReference type="ARBA" id="ARBA00022692"/>
    </source>
</evidence>
<feature type="transmembrane region" description="Helical" evidence="8">
    <location>
        <begin position="473"/>
        <end position="492"/>
    </location>
</feature>
<dbReference type="SUPFAM" id="SSF56300">
    <property type="entry name" value="Metallo-dependent phosphatases"/>
    <property type="match status" value="1"/>
</dbReference>
<sequence>MNTTNTLNVLFIGDIVGDSGLNIAVEMIPQLIMEYQIHFTIVNIENAKGGKGGSIEAVERLLEAGANVFTGGNHTWDNFAFHETLRTRSDTLRPINYPPGVYGRGMGVYNLPDQLGRIGVINLQGRMFMNQIECPFRKVDAALQKIQDVKYVIVDMHAEATAEKIAMAWYLDGRVSAILGTHSHVQTADFQIFPHGTAYCTDVGMTGPYNSVIGMVTKSAIDRFLYQTPHKYECANSDPRLCGAKESGLNKASEWFVGLFSTVVGCVIPFLAGVQLFLTFEPTTSAVVSVMNWMTVGSLSFQSVLSTPLAPDVLLVVTSLLFFACTGKSAQFPLFTWLPDAMAGPTPVSALIHAATMVTSGLFLTARLSPLFLQSPEVSFFVLNIGLLTAIFAAVVAFVQTDIKKVLAYSTVSQLGFMFMAVGVGATHLAIFHVVTHAFFKACFFLASGSVIHSLNGEQDVRKMGGLWREMPITAAAFFVASLSLAGIPLTAGFFSKDAIVVSLFASNYTLLYGIAVIVAGLTAAYSMKLFVLVFMGKPRSKDVLHAHESWVMTLPLVILALLAVFGGLIGLPETVTESSFIVDWLLKGSVFVNPNTHKLSHSSEWFLMGVSSIIAIIGVIIGYAIAKKRINTDRV</sequence>
<dbReference type="EC" id="7.1.1.2" evidence="2"/>
<dbReference type="Proteomes" id="UP001195483">
    <property type="component" value="Unassembled WGS sequence"/>
</dbReference>
<dbReference type="GO" id="GO:0008137">
    <property type="term" value="F:NADH dehydrogenase (ubiquinone) activity"/>
    <property type="evidence" value="ECO:0007669"/>
    <property type="project" value="UniProtKB-EC"/>
</dbReference>
<dbReference type="GO" id="GO:0042773">
    <property type="term" value="P:ATP synthesis coupled electron transport"/>
    <property type="evidence" value="ECO:0007669"/>
    <property type="project" value="InterPro"/>
</dbReference>
<dbReference type="Gene3D" id="3.60.21.10">
    <property type="match status" value="1"/>
</dbReference>
<organism evidence="10 11">
    <name type="scientific">Potamilus streckersoni</name>
    <dbReference type="NCBI Taxonomy" id="2493646"/>
    <lineage>
        <taxon>Eukaryota</taxon>
        <taxon>Metazoa</taxon>
        <taxon>Spiralia</taxon>
        <taxon>Lophotrochozoa</taxon>
        <taxon>Mollusca</taxon>
        <taxon>Bivalvia</taxon>
        <taxon>Autobranchia</taxon>
        <taxon>Heteroconchia</taxon>
        <taxon>Palaeoheterodonta</taxon>
        <taxon>Unionida</taxon>
        <taxon>Unionoidea</taxon>
        <taxon>Unionidae</taxon>
        <taxon>Ambleminae</taxon>
        <taxon>Lampsilini</taxon>
        <taxon>Potamilus</taxon>
    </lineage>
</organism>
<dbReference type="AlphaFoldDB" id="A0AAE0T789"/>
<reference evidence="10" key="3">
    <citation type="submission" date="2023-05" db="EMBL/GenBank/DDBJ databases">
        <authorList>
            <person name="Smith C.H."/>
        </authorList>
    </citation>
    <scope>NUCLEOTIDE SEQUENCE</scope>
    <source>
        <strain evidence="10">CHS0354</strain>
        <tissue evidence="10">Mantle</tissue>
    </source>
</reference>
<accession>A0AAE0T789</accession>
<dbReference type="GO" id="GO:0048038">
    <property type="term" value="F:quinone binding"/>
    <property type="evidence" value="ECO:0007669"/>
    <property type="project" value="UniProtKB-KW"/>
</dbReference>
<feature type="transmembrane region" description="Helical" evidence="8">
    <location>
        <begin position="255"/>
        <end position="280"/>
    </location>
</feature>
<feature type="transmembrane region" description="Helical" evidence="8">
    <location>
        <begin position="300"/>
        <end position="325"/>
    </location>
</feature>
<dbReference type="PANTHER" id="PTHR42829">
    <property type="entry name" value="NADH-UBIQUINONE OXIDOREDUCTASE CHAIN 5"/>
    <property type="match status" value="1"/>
</dbReference>
<comment type="caution">
    <text evidence="10">The sequence shown here is derived from an EMBL/GenBank/DDBJ whole genome shotgun (WGS) entry which is preliminary data.</text>
</comment>
<feature type="domain" description="NADH:quinone oxidoreductase/Mrp antiporter transmembrane" evidence="9">
    <location>
        <begin position="291"/>
        <end position="523"/>
    </location>
</feature>
<dbReference type="InterPro" id="IPR029052">
    <property type="entry name" value="Metallo-depent_PP-like"/>
</dbReference>
<evidence type="ECO:0000256" key="5">
    <source>
        <dbReference type="ARBA" id="ARBA00023136"/>
    </source>
</evidence>
<name>A0AAE0T789_9BIVA</name>
<dbReference type="EMBL" id="JAEAOA010000085">
    <property type="protein sequence ID" value="KAK3605031.1"/>
    <property type="molecule type" value="Genomic_DNA"/>
</dbReference>
<feature type="transmembrane region" description="Helical" evidence="8">
    <location>
        <begin position="346"/>
        <end position="366"/>
    </location>
</feature>
<evidence type="ECO:0000256" key="8">
    <source>
        <dbReference type="SAM" id="Phobius"/>
    </source>
</evidence>
<evidence type="ECO:0000259" key="9">
    <source>
        <dbReference type="Pfam" id="PF00361"/>
    </source>
</evidence>
<evidence type="ECO:0000313" key="10">
    <source>
        <dbReference type="EMBL" id="KAK3605031.1"/>
    </source>
</evidence>
<evidence type="ECO:0000256" key="7">
    <source>
        <dbReference type="ARBA" id="ARBA00049551"/>
    </source>
</evidence>
<dbReference type="PANTHER" id="PTHR42829:SF2">
    <property type="entry name" value="NADH-UBIQUINONE OXIDOREDUCTASE CHAIN 5"/>
    <property type="match status" value="1"/>
</dbReference>